<sequence>MARGWTHLRGHRAHHQVHGGEKRQHGASVPVCVCPRMERKIRICKPTEGEAAVAESTLRLSRDACRLLTVLSLSSNPPLVQCTSTRTRTNSHTGARTAV</sequence>
<dbReference type="EMBL" id="OZ035825">
    <property type="protein sequence ID" value="CAL1602472.1"/>
    <property type="molecule type" value="Genomic_DNA"/>
</dbReference>
<keyword evidence="3" id="KW-1185">Reference proteome</keyword>
<evidence type="ECO:0000313" key="2">
    <source>
        <dbReference type="EMBL" id="CAL1602472.1"/>
    </source>
</evidence>
<evidence type="ECO:0000256" key="1">
    <source>
        <dbReference type="SAM" id="MobiDB-lite"/>
    </source>
</evidence>
<dbReference type="AlphaFoldDB" id="A0AAV2LSN7"/>
<feature type="region of interest" description="Disordered" evidence="1">
    <location>
        <begin position="1"/>
        <end position="22"/>
    </location>
</feature>
<accession>A0AAV2LSN7</accession>
<organism evidence="2 3">
    <name type="scientific">Knipowitschia caucasica</name>
    <name type="common">Caucasian dwarf goby</name>
    <name type="synonym">Pomatoschistus caucasicus</name>
    <dbReference type="NCBI Taxonomy" id="637954"/>
    <lineage>
        <taxon>Eukaryota</taxon>
        <taxon>Metazoa</taxon>
        <taxon>Chordata</taxon>
        <taxon>Craniata</taxon>
        <taxon>Vertebrata</taxon>
        <taxon>Euteleostomi</taxon>
        <taxon>Actinopterygii</taxon>
        <taxon>Neopterygii</taxon>
        <taxon>Teleostei</taxon>
        <taxon>Neoteleostei</taxon>
        <taxon>Acanthomorphata</taxon>
        <taxon>Gobiaria</taxon>
        <taxon>Gobiiformes</taxon>
        <taxon>Gobioidei</taxon>
        <taxon>Gobiidae</taxon>
        <taxon>Gobiinae</taxon>
        <taxon>Knipowitschia</taxon>
    </lineage>
</organism>
<reference evidence="2 3" key="1">
    <citation type="submission" date="2024-04" db="EMBL/GenBank/DDBJ databases">
        <authorList>
            <person name="Waldvogel A.-M."/>
            <person name="Schoenle A."/>
        </authorList>
    </citation>
    <scope>NUCLEOTIDE SEQUENCE [LARGE SCALE GENOMIC DNA]</scope>
</reference>
<feature type="compositionally biased region" description="Basic residues" evidence="1">
    <location>
        <begin position="1"/>
        <end position="17"/>
    </location>
</feature>
<protein>
    <submittedName>
        <fullName evidence="2">Uncharacterized protein</fullName>
    </submittedName>
</protein>
<evidence type="ECO:0000313" key="3">
    <source>
        <dbReference type="Proteomes" id="UP001497482"/>
    </source>
</evidence>
<proteinExistence type="predicted"/>
<dbReference type="Proteomes" id="UP001497482">
    <property type="component" value="Chromosome 3"/>
</dbReference>
<gene>
    <name evidence="2" type="ORF">KC01_LOCUS30238</name>
</gene>
<name>A0AAV2LSN7_KNICA</name>